<sequence length="153" mass="16886">MATSKKIGPYGYEEGPAFDIDSVKKPPKQLLNITIWSSDGPDGQIKAISFIYRDEKNDLIEVGPYGTIDGTKHMICINKDEFLTGLSGYLNPCITALNFSTSKDAKYGPFGKYPNNIGDIYFSIDVDHDSIVALFGRCDDKVRSIGAYSGRRT</sequence>
<dbReference type="EnsemblPlants" id="AVESA.00010b.r2.5DG0947780.1">
    <property type="protein sequence ID" value="AVESA.00010b.r2.5DG0947780.1.CDS"/>
    <property type="gene ID" value="AVESA.00010b.r2.5DG0947780"/>
</dbReference>
<accession>A0ACD5Y5Y8</accession>
<dbReference type="Proteomes" id="UP001732700">
    <property type="component" value="Chromosome 5D"/>
</dbReference>
<reference evidence="1" key="1">
    <citation type="submission" date="2021-05" db="EMBL/GenBank/DDBJ databases">
        <authorList>
            <person name="Scholz U."/>
            <person name="Mascher M."/>
            <person name="Fiebig A."/>
        </authorList>
    </citation>
    <scope>NUCLEOTIDE SEQUENCE [LARGE SCALE GENOMIC DNA]</scope>
</reference>
<reference evidence="1" key="2">
    <citation type="submission" date="2025-09" db="UniProtKB">
        <authorList>
            <consortium name="EnsemblPlants"/>
        </authorList>
    </citation>
    <scope>IDENTIFICATION</scope>
</reference>
<name>A0ACD5Y5Y8_AVESA</name>
<evidence type="ECO:0000313" key="1">
    <source>
        <dbReference type="EnsemblPlants" id="AVESA.00010b.r2.5DG0947780.1.CDS"/>
    </source>
</evidence>
<keyword evidence="2" id="KW-1185">Reference proteome</keyword>
<proteinExistence type="predicted"/>
<organism evidence="1 2">
    <name type="scientific">Avena sativa</name>
    <name type="common">Oat</name>
    <dbReference type="NCBI Taxonomy" id="4498"/>
    <lineage>
        <taxon>Eukaryota</taxon>
        <taxon>Viridiplantae</taxon>
        <taxon>Streptophyta</taxon>
        <taxon>Embryophyta</taxon>
        <taxon>Tracheophyta</taxon>
        <taxon>Spermatophyta</taxon>
        <taxon>Magnoliopsida</taxon>
        <taxon>Liliopsida</taxon>
        <taxon>Poales</taxon>
        <taxon>Poaceae</taxon>
        <taxon>BOP clade</taxon>
        <taxon>Pooideae</taxon>
        <taxon>Poodae</taxon>
        <taxon>Poeae</taxon>
        <taxon>Poeae Chloroplast Group 1 (Aveneae type)</taxon>
        <taxon>Aveninae</taxon>
        <taxon>Avena</taxon>
    </lineage>
</organism>
<evidence type="ECO:0000313" key="2">
    <source>
        <dbReference type="Proteomes" id="UP001732700"/>
    </source>
</evidence>
<protein>
    <submittedName>
        <fullName evidence="1">Uncharacterized protein</fullName>
    </submittedName>
</protein>